<proteinExistence type="predicted"/>
<sequence length="187" mass="20983">MKKISKLVTFSILSLMIGTTSITNALADYEEEKQNDSTVVETVFTENLFVTQEEMDQINLILKDGFSKNSESSASNLYSVARAYGDKWDYSPFTSVSYGSFNSDTESSLAVEVATIGFVPLAGATSIANVIFQQHTSGDNLWYNVKRTQSRVNGVTKVQMVFDINRNSSRTIHLYRFTFNRSYTILD</sequence>
<name>A0A0X8GZA7_9FIRM</name>
<dbReference type="RefSeq" id="WP_067631712.1">
    <property type="nucleotide sequence ID" value="NZ_CP013213.1"/>
</dbReference>
<dbReference type="Proteomes" id="UP000063781">
    <property type="component" value="Chromosome"/>
</dbReference>
<dbReference type="KEGG" id="erl:AOC36_04130"/>
<organism evidence="2 3">
    <name type="scientific">Erysipelothrix larvae</name>
    <dbReference type="NCBI Taxonomy" id="1514105"/>
    <lineage>
        <taxon>Bacteria</taxon>
        <taxon>Bacillati</taxon>
        <taxon>Bacillota</taxon>
        <taxon>Erysipelotrichia</taxon>
        <taxon>Erysipelotrichales</taxon>
        <taxon>Erysipelotrichaceae</taxon>
        <taxon>Erysipelothrix</taxon>
    </lineage>
</organism>
<evidence type="ECO:0000313" key="2">
    <source>
        <dbReference type="EMBL" id="AMC93188.1"/>
    </source>
</evidence>
<dbReference type="AlphaFoldDB" id="A0A0X8GZA7"/>
<evidence type="ECO:0000256" key="1">
    <source>
        <dbReference type="SAM" id="SignalP"/>
    </source>
</evidence>
<accession>A0A0X8GZA7</accession>
<feature type="signal peptide" evidence="1">
    <location>
        <begin position="1"/>
        <end position="27"/>
    </location>
</feature>
<dbReference type="EMBL" id="CP013213">
    <property type="protein sequence ID" value="AMC93188.1"/>
    <property type="molecule type" value="Genomic_DNA"/>
</dbReference>
<evidence type="ECO:0000313" key="3">
    <source>
        <dbReference type="Proteomes" id="UP000063781"/>
    </source>
</evidence>
<reference evidence="2 3" key="1">
    <citation type="submission" date="2015-10" db="EMBL/GenBank/DDBJ databases">
        <title>Erysipelothrix larvae sp. LV19 isolated from the larval gut of the rhinoceros beetle, Trypoxylus dichotomus.</title>
        <authorList>
            <person name="Lim S."/>
            <person name="Kim B.-C."/>
        </authorList>
    </citation>
    <scope>NUCLEOTIDE SEQUENCE [LARGE SCALE GENOMIC DNA]</scope>
    <source>
        <strain evidence="2 3">LV19</strain>
    </source>
</reference>
<gene>
    <name evidence="2" type="ORF">AOC36_04130</name>
</gene>
<protein>
    <submittedName>
        <fullName evidence="2">Uncharacterized protein</fullName>
    </submittedName>
</protein>
<feature type="chain" id="PRO_5007066698" evidence="1">
    <location>
        <begin position="28"/>
        <end position="187"/>
    </location>
</feature>
<keyword evidence="1" id="KW-0732">Signal</keyword>
<keyword evidence="3" id="KW-1185">Reference proteome</keyword>